<gene>
    <name evidence="9" type="ORF">C1SCF055_LOCUS12078</name>
</gene>
<dbReference type="PANTHER" id="PTHR43124:SF3">
    <property type="entry name" value="CHLORAMPHENICOL EFFLUX PUMP RV0191"/>
    <property type="match status" value="1"/>
</dbReference>
<accession>A0A9P1C4V6</accession>
<evidence type="ECO:0000256" key="4">
    <source>
        <dbReference type="ARBA" id="ARBA00022989"/>
    </source>
</evidence>
<name>A0A9P1C4V6_9DINO</name>
<feature type="transmembrane region" description="Helical" evidence="7">
    <location>
        <begin position="2434"/>
        <end position="2452"/>
    </location>
</feature>
<dbReference type="InterPro" id="IPR011701">
    <property type="entry name" value="MFS"/>
</dbReference>
<keyword evidence="2" id="KW-1003">Cell membrane</keyword>
<evidence type="ECO:0000313" key="12">
    <source>
        <dbReference type="Proteomes" id="UP001152797"/>
    </source>
</evidence>
<feature type="transmembrane region" description="Helical" evidence="7">
    <location>
        <begin position="2458"/>
        <end position="2477"/>
    </location>
</feature>
<dbReference type="EMBL" id="CAMXCT020000897">
    <property type="protein sequence ID" value="CAL1137925.1"/>
    <property type="molecule type" value="Genomic_DNA"/>
</dbReference>
<dbReference type="PROSITE" id="PS50850">
    <property type="entry name" value="MFS"/>
    <property type="match status" value="1"/>
</dbReference>
<feature type="transmembrane region" description="Helical" evidence="7">
    <location>
        <begin position="2399"/>
        <end position="2422"/>
    </location>
</feature>
<dbReference type="Proteomes" id="UP001152797">
    <property type="component" value="Unassembled WGS sequence"/>
</dbReference>
<evidence type="ECO:0000313" key="9">
    <source>
        <dbReference type="EMBL" id="CAI3984550.1"/>
    </source>
</evidence>
<organism evidence="9">
    <name type="scientific">Cladocopium goreaui</name>
    <dbReference type="NCBI Taxonomy" id="2562237"/>
    <lineage>
        <taxon>Eukaryota</taxon>
        <taxon>Sar</taxon>
        <taxon>Alveolata</taxon>
        <taxon>Dinophyceae</taxon>
        <taxon>Suessiales</taxon>
        <taxon>Symbiodiniaceae</taxon>
        <taxon>Cladocopium</taxon>
    </lineage>
</organism>
<feature type="transmembrane region" description="Helical" evidence="7">
    <location>
        <begin position="2317"/>
        <end position="2339"/>
    </location>
</feature>
<comment type="subcellular location">
    <subcellularLocation>
        <location evidence="1">Cell membrane</location>
        <topology evidence="1">Multi-pass membrane protein</topology>
    </subcellularLocation>
</comment>
<feature type="region of interest" description="Disordered" evidence="6">
    <location>
        <begin position="674"/>
        <end position="708"/>
    </location>
</feature>
<comment type="caution">
    <text evidence="9">The sequence shown here is derived from an EMBL/GenBank/DDBJ whole genome shotgun (WGS) entry which is preliminary data.</text>
</comment>
<feature type="region of interest" description="Disordered" evidence="6">
    <location>
        <begin position="1058"/>
        <end position="1097"/>
    </location>
</feature>
<proteinExistence type="predicted"/>
<evidence type="ECO:0000256" key="7">
    <source>
        <dbReference type="SAM" id="Phobius"/>
    </source>
</evidence>
<dbReference type="InterPro" id="IPR020846">
    <property type="entry name" value="MFS_dom"/>
</dbReference>
<keyword evidence="3 7" id="KW-0812">Transmembrane</keyword>
<dbReference type="SUPFAM" id="SSF56672">
    <property type="entry name" value="DNA/RNA polymerases"/>
    <property type="match status" value="1"/>
</dbReference>
<feature type="transmembrane region" description="Helical" evidence="7">
    <location>
        <begin position="2163"/>
        <end position="2182"/>
    </location>
</feature>
<feature type="transmembrane region" description="Helical" evidence="7">
    <location>
        <begin position="2124"/>
        <end position="2142"/>
    </location>
</feature>
<dbReference type="PROSITE" id="PS00216">
    <property type="entry name" value="SUGAR_TRANSPORT_1"/>
    <property type="match status" value="1"/>
</dbReference>
<sequence>MRARWKARFGSNVSFAEEPEADLPVEEVCDFERSWDDSLEEAGAKVFAHNSSGLHESLRSWELMSDRDEDALSKGSDFFAFEPPVLPEPGGNVPSGITIIDKSEPVVQVAAKSVEHRASAAPSVAVSEAMRLTDKKQLRFPWEKGRLARLFGDQGRLDAKLPRLSPGINNFVSVNLELDAGLRCEGSLSVQTKVYNPAIYMGVVKQMPGCSYAEERSSRREHAVKQWWDLLRYNLQASDPGRTASAEHGLVDIYRYGVEILDACFALKSPNTLLKRLYAVKLFNQWLMREFGSTWMPFKESLVWTYLRHLKESGAAASRATSLLEAVRFSHFTMRVDGALEVMESLRIRGLASQLYISKRPWRPSDVFTVAEVEFLHECFVDPKRSDIDRVIVGHMLHLLYARARHSDLLSVTNAFLDEDGAFLEVGATIHKGARNMDTKAKLLPVVAAATGIRGGNWARDYLQLRERLGLELPVDCPLPMMPAPGRISGTWCERYLTSQELNKFIKGLFESSGKVVGNRKLTTHSFKATSLSWCAKHGVSGEHREILARHSSAIQGATALYSRDIISAAMRSFVEVLSAIRSMLFHPDSTRSGMVTPAPATPAPATPAMPIGACDKSFASSCKDVEAHQHFLAPALEYSPGTPLEETSVKLEIAWPEGDLGTGVIDLEEQEILTRPWSSDSEDETGSSDSESSDDVASGEADAPRVVDRETVPSSVKWFINAKTLVIHHRRDNKSFRCGRLLSDTYFPAALLEKVGLMDSEAHFSARAADYGVPAEFMRNLARNGITTLGHLAFAVFRPGAEFEEAAFDRWVTEANGGVALAMGPAAAIRRLHFEAEIVITSSVRSSVESTDAVPKPVPIAEKNARMDQIRARLQGLNIHGAGEPSHTLLDECCAQFESRTLRYIEPAKCTSRENEISAGKSDKKLRLDAGSLTVKESKTVPDEAISTTFHLSMCLRRRGLAYEFSNLISFRAHELYVERLMKHLTSEAPIGFQSTTLAQVMRADREVFSYLAHNVADIRPGANLVRPLDAALEDALRDYNTAFHLVPLPKHVAKEDTTFGPKKTFPEHSSGSGPYQKGKGKHKGGKNKSSGSNAAPKGYAGCVGRDAKNRPICFDFNLGSYTKAPVGVSAAFKKLGFDIIAVDKFLPKSPKVMITKLDLTQACNQQLVFDWISLPQVHGVFLAPPCGTASLARNIQDPAEPDLPQPLRSWEKPDGLPDLTELDFLRVSQANILYDFTAACQDLCTKLGKFCVCENPRDSLFWQTTPWIDRQHTTQDVEQCHQACAYGSKRPKWTKLLGNFPEIAAVNLVCPGDHFHEPWGRRRLENRRVFATALEVHYPTNLCDAIASAFAAAFRRKGLQPHFGVNSNLAARAFADNQPPSNKVATFLPDFKAKFIRILHDNVQIWPISALDISSAKLLHTAKLGGDDMQQLTLALQTQCIQWQFDVAFSNFDCLIFPCFVELQLFGLLWSEEEFVRKALEAKHPLSVEDVWAKQLVSAETALKNSMDPVVAKAVAAKRILLFEEMLVETKFPDLSVVDELKNGADLVGEVASTGMLPGKLVPALSTVDELSCSSRRIRSKVENDRQGSGDKDVDNQVWEKTMEEVAKGWLIGPLTSEEVPDGQPISRRFGLLQKKGKLRLIDDYSESGVNSCVTAVEAPVLHTVDIACAVLVLWFNACVAAKVSPELLARTFDLKSAYRQVGLSPDGRNFSCLRVFDPSVGKVRLFRSVVLPFGAVRSVHSFLRLSRAIWWIGTVGCQFMWTSFYDDFISFSKPRLANNTEMAVCSLFKLLGWAFAESGDKCMPFAQTCEALGVAFRLDSSIYATAFVCNTVNRVEELCADLTLVLEAGSLSSKNAQRLRGRMQFADGQLFGRTGKRCLKALGDFAEGRRFQLLPKDRLFINLFATLLKQNIPREIRSLDDHNMVIFTDACYERDSATWPCGVGGVFFFQTEVQFFSLQLDSRAREALGELCKKQIIFEAETLAAVIAFQLWSRRFENRRCVLFVDNEGTKFSLLRGVSENKVVDSLAENFVELESKLHAFIWHARVPSHCNVADDTEDTFNGFLQVNMETHAEIVHATSHGDVPKMWPLLEIKIDPKRQVSYQPETVTPLLHFFSQFSKAVVMVLYFFLLMSVIVWLLRGLPTKAPQDESVKDGCPTTWLLFLCSTYGFIFFTTDQYAPSLPQMGVDLSGSQGVMSATVQLNFVVKSVTGLVTAGISDHVGRRPVMVTCLSMLAFATFACGCAPNINWFLASRFLQGLGESLEPVIYAACRDYFSKPEERIVVISCVQIIAIAGQIVAPIFGGFSSVLFNWRFSFFCLALIWGAFAAYAAIYMVESCPDNGDAEKQGTFRSDLRRILVPGSLCILLAEMSVIVPFEVFSANIGYVSQVSYGQSSVGTAVILLVWAVLDALGVILMQSLQSACALSILQTGRWVIVAVAFTGALSMVLGNFAEYLWSYTIACSFQSLFLAAALVPMNVLYFEPLEDCAGLAASIEILFKYVPPCLYSMICTQSLIHSGVQSYMNLQSVSYLACPLFYLGYEAFRLQPMATSEAIAGKDPDKELVLTG</sequence>
<evidence type="ECO:0000256" key="1">
    <source>
        <dbReference type="ARBA" id="ARBA00004651"/>
    </source>
</evidence>
<dbReference type="Gene3D" id="1.20.1720.10">
    <property type="entry name" value="Multidrug resistance protein D"/>
    <property type="match status" value="1"/>
</dbReference>
<feature type="transmembrane region" description="Helical" evidence="7">
    <location>
        <begin position="2285"/>
        <end position="2305"/>
    </location>
</feature>
<dbReference type="Pfam" id="PF07690">
    <property type="entry name" value="MFS_1"/>
    <property type="match status" value="1"/>
</dbReference>
<dbReference type="GO" id="GO:0022857">
    <property type="term" value="F:transmembrane transporter activity"/>
    <property type="evidence" value="ECO:0007669"/>
    <property type="project" value="InterPro"/>
</dbReference>
<evidence type="ECO:0000259" key="8">
    <source>
        <dbReference type="PROSITE" id="PS50850"/>
    </source>
</evidence>
<protein>
    <submittedName>
        <fullName evidence="11">Multidrug resistance protein MdtL</fullName>
    </submittedName>
</protein>
<dbReference type="InterPro" id="IPR043502">
    <property type="entry name" value="DNA/RNA_pol_sf"/>
</dbReference>
<dbReference type="InterPro" id="IPR036259">
    <property type="entry name" value="MFS_trans_sf"/>
</dbReference>
<keyword evidence="4 7" id="KW-1133">Transmembrane helix</keyword>
<dbReference type="GO" id="GO:0005886">
    <property type="term" value="C:plasma membrane"/>
    <property type="evidence" value="ECO:0007669"/>
    <property type="project" value="UniProtKB-SubCell"/>
</dbReference>
<feature type="compositionally biased region" description="Acidic residues" evidence="6">
    <location>
        <begin position="681"/>
        <end position="695"/>
    </location>
</feature>
<evidence type="ECO:0000256" key="6">
    <source>
        <dbReference type="SAM" id="MobiDB-lite"/>
    </source>
</evidence>
<keyword evidence="5 7" id="KW-0472">Membrane</keyword>
<feature type="domain" description="Major facilitator superfamily (MFS) profile" evidence="8">
    <location>
        <begin position="2132"/>
        <end position="2570"/>
    </location>
</feature>
<dbReference type="InterPro" id="IPR050189">
    <property type="entry name" value="MFS_Efflux_Transporters"/>
</dbReference>
<feature type="transmembrane region" description="Helical" evidence="7">
    <location>
        <begin position="2360"/>
        <end position="2379"/>
    </location>
</feature>
<evidence type="ECO:0000256" key="5">
    <source>
        <dbReference type="ARBA" id="ARBA00023136"/>
    </source>
</evidence>
<feature type="transmembrane region" description="Helical" evidence="7">
    <location>
        <begin position="2229"/>
        <end position="2254"/>
    </location>
</feature>
<reference evidence="10" key="2">
    <citation type="submission" date="2024-04" db="EMBL/GenBank/DDBJ databases">
        <authorList>
            <person name="Chen Y."/>
            <person name="Shah S."/>
            <person name="Dougan E. K."/>
            <person name="Thang M."/>
            <person name="Chan C."/>
        </authorList>
    </citation>
    <scope>NUCLEOTIDE SEQUENCE [LARGE SCALE GENOMIC DNA]</scope>
</reference>
<dbReference type="EMBL" id="CAMXCT010000897">
    <property type="protein sequence ID" value="CAI3984550.1"/>
    <property type="molecule type" value="Genomic_DNA"/>
</dbReference>
<dbReference type="OrthoDB" id="440553at2759"/>
<dbReference type="SUPFAM" id="SSF103473">
    <property type="entry name" value="MFS general substrate transporter"/>
    <property type="match status" value="1"/>
</dbReference>
<dbReference type="PANTHER" id="PTHR43124">
    <property type="entry name" value="PURINE EFFLUX PUMP PBUE"/>
    <property type="match status" value="1"/>
</dbReference>
<dbReference type="InterPro" id="IPR005829">
    <property type="entry name" value="Sugar_transporter_CS"/>
</dbReference>
<evidence type="ECO:0000313" key="10">
    <source>
        <dbReference type="EMBL" id="CAL1137925.1"/>
    </source>
</evidence>
<dbReference type="EMBL" id="CAMXCT030000897">
    <property type="protein sequence ID" value="CAL4771862.1"/>
    <property type="molecule type" value="Genomic_DNA"/>
</dbReference>
<keyword evidence="12" id="KW-1185">Reference proteome</keyword>
<evidence type="ECO:0000256" key="3">
    <source>
        <dbReference type="ARBA" id="ARBA00022692"/>
    </source>
</evidence>
<evidence type="ECO:0000313" key="11">
    <source>
        <dbReference type="EMBL" id="CAL4771862.1"/>
    </source>
</evidence>
<reference evidence="9" key="1">
    <citation type="submission" date="2022-10" db="EMBL/GenBank/DDBJ databases">
        <authorList>
            <person name="Chen Y."/>
            <person name="Dougan E. K."/>
            <person name="Chan C."/>
            <person name="Rhodes N."/>
            <person name="Thang M."/>
        </authorList>
    </citation>
    <scope>NUCLEOTIDE SEQUENCE</scope>
</reference>
<evidence type="ECO:0000256" key="2">
    <source>
        <dbReference type="ARBA" id="ARBA00022475"/>
    </source>
</evidence>